<keyword evidence="2" id="KW-1185">Reference proteome</keyword>
<dbReference type="EMBL" id="JACEIK010005043">
    <property type="protein sequence ID" value="MCE0480578.1"/>
    <property type="molecule type" value="Genomic_DNA"/>
</dbReference>
<accession>A0ABS8VLQ2</accession>
<feature type="non-terminal residue" evidence="1">
    <location>
        <position position="1"/>
    </location>
</feature>
<protein>
    <submittedName>
        <fullName evidence="1">Uncharacterized protein</fullName>
    </submittedName>
</protein>
<evidence type="ECO:0000313" key="1">
    <source>
        <dbReference type="EMBL" id="MCE0480578.1"/>
    </source>
</evidence>
<dbReference type="Proteomes" id="UP000823775">
    <property type="component" value="Unassembled WGS sequence"/>
</dbReference>
<sequence>ICDREGGGLLEVGVGKEEKGATLGTQVRSRERTITKGKDELFYPPGKKPSDEIERLYKGGHVGDNWNNIFNHLRFKLSTRSKRICRRRLTYDGHTINDTAGIDNVI</sequence>
<evidence type="ECO:0000313" key="2">
    <source>
        <dbReference type="Proteomes" id="UP000823775"/>
    </source>
</evidence>
<gene>
    <name evidence="1" type="ORF">HAX54_037578</name>
</gene>
<reference evidence="1 2" key="1">
    <citation type="journal article" date="2021" name="BMC Genomics">
        <title>Datura genome reveals duplications of psychoactive alkaloid biosynthetic genes and high mutation rate following tissue culture.</title>
        <authorList>
            <person name="Rajewski A."/>
            <person name="Carter-House D."/>
            <person name="Stajich J."/>
            <person name="Litt A."/>
        </authorList>
    </citation>
    <scope>NUCLEOTIDE SEQUENCE [LARGE SCALE GENOMIC DNA]</scope>
    <source>
        <strain evidence="1">AR-01</strain>
    </source>
</reference>
<organism evidence="1 2">
    <name type="scientific">Datura stramonium</name>
    <name type="common">Jimsonweed</name>
    <name type="synonym">Common thornapple</name>
    <dbReference type="NCBI Taxonomy" id="4076"/>
    <lineage>
        <taxon>Eukaryota</taxon>
        <taxon>Viridiplantae</taxon>
        <taxon>Streptophyta</taxon>
        <taxon>Embryophyta</taxon>
        <taxon>Tracheophyta</taxon>
        <taxon>Spermatophyta</taxon>
        <taxon>Magnoliopsida</taxon>
        <taxon>eudicotyledons</taxon>
        <taxon>Gunneridae</taxon>
        <taxon>Pentapetalae</taxon>
        <taxon>asterids</taxon>
        <taxon>lamiids</taxon>
        <taxon>Solanales</taxon>
        <taxon>Solanaceae</taxon>
        <taxon>Solanoideae</taxon>
        <taxon>Datureae</taxon>
        <taxon>Datura</taxon>
    </lineage>
</organism>
<name>A0ABS8VLQ2_DATST</name>
<comment type="caution">
    <text evidence="1">The sequence shown here is derived from an EMBL/GenBank/DDBJ whole genome shotgun (WGS) entry which is preliminary data.</text>
</comment>
<proteinExistence type="predicted"/>